<dbReference type="InterPro" id="IPR043502">
    <property type="entry name" value="DNA/RNA_pol_sf"/>
</dbReference>
<dbReference type="CDD" id="cd09076">
    <property type="entry name" value="L1-EN"/>
    <property type="match status" value="1"/>
</dbReference>
<keyword evidence="3" id="KW-1185">Reference proteome</keyword>
<evidence type="ECO:0000313" key="4">
    <source>
        <dbReference type="WBParaSite" id="PSAMB.scaffold11126size3576.g33911.t1"/>
    </source>
</evidence>
<feature type="region of interest" description="Disordered" evidence="1">
    <location>
        <begin position="1"/>
        <end position="34"/>
    </location>
</feature>
<evidence type="ECO:0000259" key="2">
    <source>
        <dbReference type="PROSITE" id="PS50878"/>
    </source>
</evidence>
<dbReference type="InterPro" id="IPR000477">
    <property type="entry name" value="RT_dom"/>
</dbReference>
<dbReference type="WBParaSite" id="PSAMB.scaffold11126size3576.g33911.t1">
    <property type="protein sequence ID" value="PSAMB.scaffold11126size3576.g33911.t1"/>
    <property type="gene ID" value="PSAMB.scaffold11126size3576.g33911"/>
</dbReference>
<evidence type="ECO:0000256" key="1">
    <source>
        <dbReference type="SAM" id="MobiDB-lite"/>
    </source>
</evidence>
<dbReference type="InterPro" id="IPR036691">
    <property type="entry name" value="Endo/exonu/phosph_ase_sf"/>
</dbReference>
<organism evidence="3 4">
    <name type="scientific">Plectus sambesii</name>
    <dbReference type="NCBI Taxonomy" id="2011161"/>
    <lineage>
        <taxon>Eukaryota</taxon>
        <taxon>Metazoa</taxon>
        <taxon>Ecdysozoa</taxon>
        <taxon>Nematoda</taxon>
        <taxon>Chromadorea</taxon>
        <taxon>Plectida</taxon>
        <taxon>Plectina</taxon>
        <taxon>Plectoidea</taxon>
        <taxon>Plectidae</taxon>
        <taxon>Plectus</taxon>
    </lineage>
</organism>
<reference evidence="4" key="1">
    <citation type="submission" date="2022-11" db="UniProtKB">
        <authorList>
            <consortium name="WormBaseParasite"/>
        </authorList>
    </citation>
    <scope>IDENTIFICATION</scope>
</reference>
<feature type="domain" description="Reverse transcriptase" evidence="2">
    <location>
        <begin position="578"/>
        <end position="838"/>
    </location>
</feature>
<name>A0A914UMB1_9BILA</name>
<dbReference type="SUPFAM" id="SSF56219">
    <property type="entry name" value="DNase I-like"/>
    <property type="match status" value="1"/>
</dbReference>
<accession>A0A914UMB1</accession>
<dbReference type="CDD" id="cd01650">
    <property type="entry name" value="RT_nLTR_like"/>
    <property type="match status" value="1"/>
</dbReference>
<dbReference type="AlphaFoldDB" id="A0A914UMB1"/>
<proteinExistence type="predicted"/>
<dbReference type="GO" id="GO:0003824">
    <property type="term" value="F:catalytic activity"/>
    <property type="evidence" value="ECO:0007669"/>
    <property type="project" value="InterPro"/>
</dbReference>
<dbReference type="InterPro" id="IPR043128">
    <property type="entry name" value="Rev_trsase/Diguanyl_cyclase"/>
</dbReference>
<dbReference type="PANTHER" id="PTHR19446">
    <property type="entry name" value="REVERSE TRANSCRIPTASES"/>
    <property type="match status" value="1"/>
</dbReference>
<sequence>MKGQINFPVSARASSGNDAYRPRPSDATSKLGLPRDGLTRLTKLVQPNNIHPLSNRMGQKKQVEHTHVLPKPKVQTIRFASLNIGSMTGRGRELADVLKKRRVHVACVQEVRWKGEKSRNLGAGYKLIYYGTTSGKNGVGVILNEQLSDKVLEVTRVTDRLMSVKIDLPDGAITVVSAYAPQAGCPSEEKEQFWEIFDNYLQNTPDARNIIIGGDLNGHVGARRDEYDNVHGGFGYGTRNTEGETILNAAIAYDLAVANTYFRKREEHLITYKSGAGCTQIDYFLVHRSALREVRNCKVIPGDSVAPQHRLLVLDIRLKAPLKPRTKKVMPKVRWWELSNKEKRHRFEMVATPQLTNIGCTDTSVDDMWQAAATTLLDTARTVLGTTKGGKWMDRETWWWNPEVQAAVSKKKASFKNWQRTKQQPDREQYLEAKRAVKRIIATAKTAHYQDLYNKLDTKEGENAVYRLARARNGATKDIQMVKTIKGPDGVPLQKDNDIRDRWGEYYKNLLNEENPREPCNDIPPVLSPIHAITQVEVENALHKMKVGKAVGPDGIPAEAWKACRNISVKWLTVLFNKILESGKMPDAWRSSTILPIYKKKGDVQQCSSYRGIKLMSHTMKLWERVIDARLRAASEVAPNQFGFVPGCSTTDAIFALRMLMEKHREKQQPLHLAFIDMEKAYDRVPRDLIWWALRKKQVPEQYVSIIQDMYSGAQATVRTQCGDTRAQPVTVGVHQGSALSPYLFITVLDVVCQDLLEPAPWTMLYADDVVLCARNQGDLERKLQKWKDRLHQHGLQINTAKTEYMAAGPDTANHNTIHLDGTPIARVESFKYLGSVLSEEGNIDADVKARMACGWLKWWECSGQLLGQH</sequence>
<protein>
    <submittedName>
        <fullName evidence="4">Reverse transcriptase domain-containing protein</fullName>
    </submittedName>
</protein>
<dbReference type="PROSITE" id="PS50878">
    <property type="entry name" value="RT_POL"/>
    <property type="match status" value="1"/>
</dbReference>
<evidence type="ECO:0000313" key="3">
    <source>
        <dbReference type="Proteomes" id="UP000887566"/>
    </source>
</evidence>
<dbReference type="InterPro" id="IPR005135">
    <property type="entry name" value="Endo/exonuclease/phosphatase"/>
</dbReference>
<dbReference type="Proteomes" id="UP000887566">
    <property type="component" value="Unplaced"/>
</dbReference>
<dbReference type="SUPFAM" id="SSF56672">
    <property type="entry name" value="DNA/RNA polymerases"/>
    <property type="match status" value="1"/>
</dbReference>
<dbReference type="Pfam" id="PF00078">
    <property type="entry name" value="RVT_1"/>
    <property type="match status" value="1"/>
</dbReference>
<dbReference type="Gene3D" id="3.60.10.10">
    <property type="entry name" value="Endonuclease/exonuclease/phosphatase"/>
    <property type="match status" value="1"/>
</dbReference>
<dbReference type="Pfam" id="PF03372">
    <property type="entry name" value="Exo_endo_phos"/>
    <property type="match status" value="1"/>
</dbReference>
<dbReference type="Gene3D" id="3.30.70.270">
    <property type="match status" value="1"/>
</dbReference>